<evidence type="ECO:0000313" key="10">
    <source>
        <dbReference type="EMBL" id="KAF7819116.1"/>
    </source>
</evidence>
<dbReference type="Proteomes" id="UP000634136">
    <property type="component" value="Unassembled WGS sequence"/>
</dbReference>
<dbReference type="GO" id="GO:0005874">
    <property type="term" value="C:microtubule"/>
    <property type="evidence" value="ECO:0007669"/>
    <property type="project" value="UniProtKB-KW"/>
</dbReference>
<dbReference type="GO" id="GO:0070652">
    <property type="term" value="C:HAUS complex"/>
    <property type="evidence" value="ECO:0007669"/>
    <property type="project" value="InterPro"/>
</dbReference>
<dbReference type="GO" id="GO:0005829">
    <property type="term" value="C:cytosol"/>
    <property type="evidence" value="ECO:0007669"/>
    <property type="project" value="TreeGrafter"/>
</dbReference>
<evidence type="ECO:0000256" key="1">
    <source>
        <dbReference type="ARBA" id="ARBA00004186"/>
    </source>
</evidence>
<evidence type="ECO:0000256" key="7">
    <source>
        <dbReference type="ARBA" id="ARBA00023054"/>
    </source>
</evidence>
<evidence type="ECO:0000256" key="9">
    <source>
        <dbReference type="ARBA" id="ARBA00023306"/>
    </source>
</evidence>
<evidence type="ECO:0000256" key="6">
    <source>
        <dbReference type="ARBA" id="ARBA00022776"/>
    </source>
</evidence>
<reference evidence="10" key="1">
    <citation type="submission" date="2020-09" db="EMBL/GenBank/DDBJ databases">
        <title>Genome-Enabled Discovery of Anthraquinone Biosynthesis in Senna tora.</title>
        <authorList>
            <person name="Kang S.-H."/>
            <person name="Pandey R.P."/>
            <person name="Lee C.-M."/>
            <person name="Sim J.-S."/>
            <person name="Jeong J.-T."/>
            <person name="Choi B.-S."/>
            <person name="Jung M."/>
            <person name="Ginzburg D."/>
            <person name="Zhao K."/>
            <person name="Won S.Y."/>
            <person name="Oh T.-J."/>
            <person name="Yu Y."/>
            <person name="Kim N.-H."/>
            <person name="Lee O.R."/>
            <person name="Lee T.-H."/>
            <person name="Bashyal P."/>
            <person name="Kim T.-S."/>
            <person name="Lee W.-H."/>
            <person name="Kawkins C."/>
            <person name="Kim C.-K."/>
            <person name="Kim J.S."/>
            <person name="Ahn B.O."/>
            <person name="Rhee S.Y."/>
            <person name="Sohng J.K."/>
        </authorList>
    </citation>
    <scope>NUCLEOTIDE SEQUENCE</scope>
    <source>
        <tissue evidence="10">Leaf</tissue>
    </source>
</reference>
<keyword evidence="6" id="KW-0498">Mitosis</keyword>
<organism evidence="10 11">
    <name type="scientific">Senna tora</name>
    <dbReference type="NCBI Taxonomy" id="362788"/>
    <lineage>
        <taxon>Eukaryota</taxon>
        <taxon>Viridiplantae</taxon>
        <taxon>Streptophyta</taxon>
        <taxon>Embryophyta</taxon>
        <taxon>Tracheophyta</taxon>
        <taxon>Spermatophyta</taxon>
        <taxon>Magnoliopsida</taxon>
        <taxon>eudicotyledons</taxon>
        <taxon>Gunneridae</taxon>
        <taxon>Pentapetalae</taxon>
        <taxon>rosids</taxon>
        <taxon>fabids</taxon>
        <taxon>Fabales</taxon>
        <taxon>Fabaceae</taxon>
        <taxon>Caesalpinioideae</taxon>
        <taxon>Cassia clade</taxon>
        <taxon>Senna</taxon>
    </lineage>
</organism>
<dbReference type="GO" id="GO:0051225">
    <property type="term" value="P:spindle assembly"/>
    <property type="evidence" value="ECO:0007669"/>
    <property type="project" value="InterPro"/>
</dbReference>
<comment type="similarity">
    <text evidence="2">Belongs to the HAUS1 family.</text>
</comment>
<evidence type="ECO:0000256" key="3">
    <source>
        <dbReference type="ARBA" id="ARBA00022490"/>
    </source>
</evidence>
<keyword evidence="7" id="KW-0175">Coiled coil</keyword>
<gene>
    <name evidence="10" type="ORF">G2W53_024571</name>
</gene>
<comment type="caution">
    <text evidence="10">The sequence shown here is derived from an EMBL/GenBank/DDBJ whole genome shotgun (WGS) entry which is preliminary data.</text>
</comment>
<dbReference type="InterPro" id="IPR026243">
    <property type="entry name" value="HAUS1"/>
</dbReference>
<protein>
    <submittedName>
        <fullName evidence="10">AUGMIN subunit 1 isoform X1</fullName>
    </submittedName>
</protein>
<evidence type="ECO:0000256" key="4">
    <source>
        <dbReference type="ARBA" id="ARBA00022618"/>
    </source>
</evidence>
<evidence type="ECO:0000256" key="2">
    <source>
        <dbReference type="ARBA" id="ARBA00005479"/>
    </source>
</evidence>
<comment type="subcellular location">
    <subcellularLocation>
        <location evidence="1">Cytoplasm</location>
        <location evidence="1">Cytoskeleton</location>
        <location evidence="1">Spindle</location>
    </subcellularLocation>
</comment>
<keyword evidence="3" id="KW-0963">Cytoplasm</keyword>
<keyword evidence="9" id="KW-0131">Cell cycle</keyword>
<keyword evidence="5" id="KW-0493">Microtubule</keyword>
<dbReference type="GO" id="GO:0051301">
    <property type="term" value="P:cell division"/>
    <property type="evidence" value="ECO:0007669"/>
    <property type="project" value="UniProtKB-KW"/>
</dbReference>
<dbReference type="EMBL" id="JAAIUW010000008">
    <property type="protein sequence ID" value="KAF7819116.1"/>
    <property type="molecule type" value="Genomic_DNA"/>
</dbReference>
<keyword evidence="4" id="KW-0132">Cell division</keyword>
<dbReference type="GO" id="GO:0005819">
    <property type="term" value="C:spindle"/>
    <property type="evidence" value="ECO:0007669"/>
    <property type="project" value="UniProtKB-SubCell"/>
</dbReference>
<keyword evidence="8" id="KW-0206">Cytoskeleton</keyword>
<dbReference type="AlphaFoldDB" id="A0A834TD98"/>
<dbReference type="PANTHER" id="PTHR31570:SF1">
    <property type="entry name" value="HAUS AUGMIN-LIKE COMPLEX SUBUNIT 1"/>
    <property type="match status" value="1"/>
</dbReference>
<dbReference type="PANTHER" id="PTHR31570">
    <property type="entry name" value="HAUS AUGMIN-LIKE COMPLEX SUBUNIT 1"/>
    <property type="match status" value="1"/>
</dbReference>
<evidence type="ECO:0000256" key="8">
    <source>
        <dbReference type="ARBA" id="ARBA00023212"/>
    </source>
</evidence>
<evidence type="ECO:0000313" key="11">
    <source>
        <dbReference type="Proteomes" id="UP000634136"/>
    </source>
</evidence>
<proteinExistence type="inferred from homology"/>
<name>A0A834TD98_9FABA</name>
<dbReference type="Pfam" id="PF25762">
    <property type="entry name" value="HAUS1"/>
    <property type="match status" value="1"/>
</dbReference>
<dbReference type="PRINTS" id="PR02087">
    <property type="entry name" value="HAUSAUGMINL1"/>
</dbReference>
<dbReference type="OrthoDB" id="5372507at2759"/>
<accession>A0A834TD98</accession>
<evidence type="ECO:0000256" key="5">
    <source>
        <dbReference type="ARBA" id="ARBA00022701"/>
    </source>
</evidence>
<keyword evidence="11" id="KW-1185">Reference proteome</keyword>
<sequence>MNDPDPLLTEPKSGSDASRIGEVKEWLAKTFEAAGKPVPEFEYTPRSVAHLHNLLTLSKAKDEAARLVARDFRQKASEYRSQAARIREILESVGLAQESLPSNVVASAQVLANVANLLNIRDTELSSFLVALADISLRKTGVEEKRSKVMKESKILLDFTRKAIARLTYLKRTLAQLEDEVAPCEVQMENWKTNLQVMAAKERQYMQQCANYKAMLTRVGYTPEISHGVLVEMAEHRKELEKKTKPILDTLRSYQDLPPDKALAALAIEDKKRQYAAAEKYLEDVLHSALASTE</sequence>